<reference evidence="3 4" key="1">
    <citation type="journal article" date="2016" name="Nat. Commun.">
        <title>Thousands of microbial genomes shed light on interconnected biogeochemical processes in an aquifer system.</title>
        <authorList>
            <person name="Anantharaman K."/>
            <person name="Brown C.T."/>
            <person name="Hug L.A."/>
            <person name="Sharon I."/>
            <person name="Castelle C.J."/>
            <person name="Probst A.J."/>
            <person name="Thomas B.C."/>
            <person name="Singh A."/>
            <person name="Wilkins M.J."/>
            <person name="Karaoz U."/>
            <person name="Brodie E.L."/>
            <person name="Williams K.H."/>
            <person name="Hubbard S.S."/>
            <person name="Banfield J.F."/>
        </authorList>
    </citation>
    <scope>NUCLEOTIDE SEQUENCE [LARGE SCALE GENOMIC DNA]</scope>
</reference>
<keyword evidence="1" id="KW-0812">Transmembrane</keyword>
<proteinExistence type="predicted"/>
<dbReference type="Pfam" id="PF00963">
    <property type="entry name" value="Cohesin"/>
    <property type="match status" value="1"/>
</dbReference>
<keyword evidence="1" id="KW-1133">Transmembrane helix</keyword>
<gene>
    <name evidence="3" type="ORF">A3F34_01455</name>
</gene>
<dbReference type="SUPFAM" id="SSF49384">
    <property type="entry name" value="Carbohydrate-binding domain"/>
    <property type="match status" value="1"/>
</dbReference>
<evidence type="ECO:0000256" key="1">
    <source>
        <dbReference type="SAM" id="Phobius"/>
    </source>
</evidence>
<dbReference type="GO" id="GO:0030246">
    <property type="term" value="F:carbohydrate binding"/>
    <property type="evidence" value="ECO:0007669"/>
    <property type="project" value="InterPro"/>
</dbReference>
<dbReference type="InterPro" id="IPR008965">
    <property type="entry name" value="CBM2/CBM3_carb-bd_dom_sf"/>
</dbReference>
<dbReference type="InterPro" id="IPR002102">
    <property type="entry name" value="Cohesin_dom"/>
</dbReference>
<dbReference type="GO" id="GO:0000272">
    <property type="term" value="P:polysaccharide catabolic process"/>
    <property type="evidence" value="ECO:0007669"/>
    <property type="project" value="InterPro"/>
</dbReference>
<dbReference type="Gene3D" id="2.60.40.680">
    <property type="match status" value="1"/>
</dbReference>
<dbReference type="AlphaFoldDB" id="A0A1F7I620"/>
<accession>A0A1F7I620</accession>
<sequence>MKNPAQALSYDLRDFTTLTPQIKFLLGIQLAILFILSILVGVMFSPKFKTQVQKQDSLEASLPLRTKTTDLSLSPEEMVMKLGETKTVALAMSGKPASAVDIILEYDPSLLQITNVQKGAAFDQEILNRLSSGKLQFSAARSTANDSAQNGVVFTFSLKTLRKADGTVIDFLKDETIAAESGINILGETNRTVIRIFD</sequence>
<evidence type="ECO:0000313" key="3">
    <source>
        <dbReference type="EMBL" id="OGK38806.1"/>
    </source>
</evidence>
<name>A0A1F7I620_9BACT</name>
<dbReference type="EMBL" id="MGAE01000046">
    <property type="protein sequence ID" value="OGK38806.1"/>
    <property type="molecule type" value="Genomic_DNA"/>
</dbReference>
<evidence type="ECO:0000259" key="2">
    <source>
        <dbReference type="Pfam" id="PF00963"/>
    </source>
</evidence>
<dbReference type="CDD" id="cd08547">
    <property type="entry name" value="Type_II_cohesin"/>
    <property type="match status" value="1"/>
</dbReference>
<protein>
    <recommendedName>
        <fullName evidence="2">Cohesin domain-containing protein</fullName>
    </recommendedName>
</protein>
<comment type="caution">
    <text evidence="3">The sequence shown here is derived from an EMBL/GenBank/DDBJ whole genome shotgun (WGS) entry which is preliminary data.</text>
</comment>
<feature type="domain" description="Cohesin" evidence="2">
    <location>
        <begin position="82"/>
        <end position="192"/>
    </location>
</feature>
<keyword evidence="1" id="KW-0472">Membrane</keyword>
<organism evidence="3 4">
    <name type="scientific">Candidatus Roizmanbacteria bacterium RIFCSPHIGHO2_12_FULL_44_10</name>
    <dbReference type="NCBI Taxonomy" id="1802054"/>
    <lineage>
        <taxon>Bacteria</taxon>
        <taxon>Candidatus Roizmaniibacteriota</taxon>
    </lineage>
</organism>
<dbReference type="Proteomes" id="UP000179024">
    <property type="component" value="Unassembled WGS sequence"/>
</dbReference>
<evidence type="ECO:0000313" key="4">
    <source>
        <dbReference type="Proteomes" id="UP000179024"/>
    </source>
</evidence>
<feature type="transmembrane region" description="Helical" evidence="1">
    <location>
        <begin position="24"/>
        <end position="44"/>
    </location>
</feature>